<dbReference type="KEGG" id="tps:THAPSDRAFT_5308"/>
<dbReference type="GeneID" id="7446450"/>
<dbReference type="EMBL" id="CM000642">
    <property type="protein sequence ID" value="EED92398.1"/>
    <property type="molecule type" value="Genomic_DNA"/>
</dbReference>
<dbReference type="TCDB" id="1.A.17.3.2">
    <property type="family name" value="the calcium-dependent chloride channel (ca-clc) family"/>
</dbReference>
<protein>
    <submittedName>
        <fullName evidence="3">Uncharacterized protein</fullName>
    </submittedName>
</protein>
<feature type="transmembrane region" description="Helical" evidence="2">
    <location>
        <begin position="145"/>
        <end position="169"/>
    </location>
</feature>
<proteinExistence type="predicted"/>
<dbReference type="InterPro" id="IPR045122">
    <property type="entry name" value="Csc1-like"/>
</dbReference>
<accession>B8C2J8</accession>
<dbReference type="PaxDb" id="35128-Thaps5308"/>
<dbReference type="GO" id="GO:0005227">
    <property type="term" value="F:calcium-activated cation channel activity"/>
    <property type="evidence" value="ECO:0000318"/>
    <property type="project" value="GO_Central"/>
</dbReference>
<feature type="transmembrane region" description="Helical" evidence="2">
    <location>
        <begin position="260"/>
        <end position="280"/>
    </location>
</feature>
<feature type="transmembrane region" description="Helical" evidence="2">
    <location>
        <begin position="787"/>
        <end position="805"/>
    </location>
</feature>
<evidence type="ECO:0000313" key="4">
    <source>
        <dbReference type="Proteomes" id="UP000001449"/>
    </source>
</evidence>
<feature type="transmembrane region" description="Helical" evidence="2">
    <location>
        <begin position="688"/>
        <end position="707"/>
    </location>
</feature>
<feature type="transmembrane region" description="Helical" evidence="2">
    <location>
        <begin position="501"/>
        <end position="522"/>
    </location>
</feature>
<dbReference type="AlphaFoldDB" id="B8C2J8"/>
<dbReference type="GO" id="GO:0005886">
    <property type="term" value="C:plasma membrane"/>
    <property type="evidence" value="ECO:0000318"/>
    <property type="project" value="GO_Central"/>
</dbReference>
<keyword evidence="4" id="KW-1185">Reference proteome</keyword>
<dbReference type="InParanoid" id="B8C2J8"/>
<dbReference type="OMA" id="CENERTW"/>
<keyword evidence="2" id="KW-0472">Membrane</keyword>
<reference evidence="3 4" key="1">
    <citation type="journal article" date="2004" name="Science">
        <title>The genome of the diatom Thalassiosira pseudonana: ecology, evolution, and metabolism.</title>
        <authorList>
            <person name="Armbrust E.V."/>
            <person name="Berges J.A."/>
            <person name="Bowler C."/>
            <person name="Green B.R."/>
            <person name="Martinez D."/>
            <person name="Putnam N.H."/>
            <person name="Zhou S."/>
            <person name="Allen A.E."/>
            <person name="Apt K.E."/>
            <person name="Bechner M."/>
            <person name="Brzezinski M.A."/>
            <person name="Chaal B.K."/>
            <person name="Chiovitti A."/>
            <person name="Davis A.K."/>
            <person name="Demarest M.S."/>
            <person name="Detter J.C."/>
            <person name="Glavina T."/>
            <person name="Goodstein D."/>
            <person name="Hadi M.Z."/>
            <person name="Hellsten U."/>
            <person name="Hildebrand M."/>
            <person name="Jenkins B.D."/>
            <person name="Jurka J."/>
            <person name="Kapitonov V.V."/>
            <person name="Kroger N."/>
            <person name="Lau W.W."/>
            <person name="Lane T.W."/>
            <person name="Larimer F.W."/>
            <person name="Lippmeier J.C."/>
            <person name="Lucas S."/>
            <person name="Medina M."/>
            <person name="Montsant A."/>
            <person name="Obornik M."/>
            <person name="Parker M.S."/>
            <person name="Palenik B."/>
            <person name="Pazour G.J."/>
            <person name="Richardson P.M."/>
            <person name="Rynearson T.A."/>
            <person name="Saito M.A."/>
            <person name="Schwartz D.C."/>
            <person name="Thamatrakoln K."/>
            <person name="Valentin K."/>
            <person name="Vardi A."/>
            <person name="Wilkerson F.P."/>
            <person name="Rokhsar D.S."/>
        </authorList>
    </citation>
    <scope>NUCLEOTIDE SEQUENCE [LARGE SCALE GENOMIC DNA]</scope>
    <source>
        <strain evidence="3 4">CCMP1335</strain>
    </source>
</reference>
<dbReference type="PANTHER" id="PTHR13018">
    <property type="entry name" value="PROBABLE MEMBRANE PROTEIN DUF221-RELATED"/>
    <property type="match status" value="1"/>
</dbReference>
<dbReference type="HOGENOM" id="CLU_338203_0_0_1"/>
<dbReference type="PANTHER" id="PTHR13018:SF5">
    <property type="entry name" value="RE44586P"/>
    <property type="match status" value="1"/>
</dbReference>
<dbReference type="eggNOG" id="ENOG502SH5S">
    <property type="taxonomic scope" value="Eukaryota"/>
</dbReference>
<keyword evidence="2" id="KW-1133">Transmembrane helix</keyword>
<evidence type="ECO:0000313" key="3">
    <source>
        <dbReference type="EMBL" id="EED92398.1"/>
    </source>
</evidence>
<evidence type="ECO:0000256" key="2">
    <source>
        <dbReference type="SAM" id="Phobius"/>
    </source>
</evidence>
<dbReference type="RefSeq" id="XP_002290646.1">
    <property type="nucleotide sequence ID" value="XM_002290610.1"/>
</dbReference>
<feature type="region of interest" description="Disordered" evidence="1">
    <location>
        <begin position="1"/>
        <end position="20"/>
    </location>
</feature>
<gene>
    <name evidence="3" type="ORF">THAPSDRAFT_5308</name>
</gene>
<sequence>MPRDEGPPASPPTGNLSPRSAYRKQLDGDTNLSDAEIDLVLQNLASAEGEQLSLAAAGFGKQTWSRYLVEKYFSKWKWYNPNVNNPSAPSLSIGWAFFEHFTLPRHFSESHTSKSGVLIRAPPGESSSTELYSYFMTPQSSLSDWGVGVGMYFSTLISMAFIFILAGLINVANIMYYSSDEYDPGEGRNNFFLLNMLQFSAICTEREWVVCDKGCKENIGAWNSIFTNSYYGKTTDPVTGEEVTVINQTTCLPAQFDQGMWNFGTLLLLILCMSIFYWYLSKLEVRYDEDNSAAPDYTLIVRNPPPTALDPEEWRDFFDQYSDKQVTLCTIALNNERLLSKLVQRRQIIKTLRGLLPVGTNFDDDTAVITAVAGVKRKRENAPTTCIEKIWDCTLHPLLRLLGYEKTETEIYESLKATTEEIKSLQQVEYQAAAVFMTFETEQGQRTALEALNASSLEVLLNKNINLDPSSMFRDTVLHVEEASEPTAVRWMDLNYNIFQINARILITFGITLGLVVLSAWILDLSRTRVNVVLFSIILSTFNVAIPMVVRILVAYEKHYDEGSSQASLYVKITFFRWVNTAIITRFITPFLSTLGEESIDMINTINALLLSEMVVSPLLRYFDIFEIMSRHYYAPRAKTQEEMFSCFSGGWYNLAERFTYWVDKFLLLRSWQKAPFIGTETARFSRVYFTTAAVVLGAISSAFAYAQSPFTFLCSCDENSDSVCNVPNTQSFANVELLNGTQIGTIETSGVSYYFCDQRNIGFPPTPDKQGDDVWMTPSQERLSRLYGWFCLILLVLYGVGVLGQQFIRRLLSLTRGVYKVSSTPLYHAVDIFAFNTSPSP</sequence>
<dbReference type="Proteomes" id="UP000001449">
    <property type="component" value="Chromosome 5"/>
</dbReference>
<reference evidence="3 4" key="2">
    <citation type="journal article" date="2008" name="Nature">
        <title>The Phaeodactylum genome reveals the evolutionary history of diatom genomes.</title>
        <authorList>
            <person name="Bowler C."/>
            <person name="Allen A.E."/>
            <person name="Badger J.H."/>
            <person name="Grimwood J."/>
            <person name="Jabbari K."/>
            <person name="Kuo A."/>
            <person name="Maheswari U."/>
            <person name="Martens C."/>
            <person name="Maumus F."/>
            <person name="Otillar R.P."/>
            <person name="Rayko E."/>
            <person name="Salamov A."/>
            <person name="Vandepoele K."/>
            <person name="Beszteri B."/>
            <person name="Gruber A."/>
            <person name="Heijde M."/>
            <person name="Katinka M."/>
            <person name="Mock T."/>
            <person name="Valentin K."/>
            <person name="Verret F."/>
            <person name="Berges J.A."/>
            <person name="Brownlee C."/>
            <person name="Cadoret J.P."/>
            <person name="Chiovitti A."/>
            <person name="Choi C.J."/>
            <person name="Coesel S."/>
            <person name="De Martino A."/>
            <person name="Detter J.C."/>
            <person name="Durkin C."/>
            <person name="Falciatore A."/>
            <person name="Fournet J."/>
            <person name="Haruta M."/>
            <person name="Huysman M.J."/>
            <person name="Jenkins B.D."/>
            <person name="Jiroutova K."/>
            <person name="Jorgensen R.E."/>
            <person name="Joubert Y."/>
            <person name="Kaplan A."/>
            <person name="Kroger N."/>
            <person name="Kroth P.G."/>
            <person name="La Roche J."/>
            <person name="Lindquist E."/>
            <person name="Lommer M."/>
            <person name="Martin-Jezequel V."/>
            <person name="Lopez P.J."/>
            <person name="Lucas S."/>
            <person name="Mangogna M."/>
            <person name="McGinnis K."/>
            <person name="Medlin L.K."/>
            <person name="Montsant A."/>
            <person name="Oudot-Le Secq M.P."/>
            <person name="Napoli C."/>
            <person name="Obornik M."/>
            <person name="Parker M.S."/>
            <person name="Petit J.L."/>
            <person name="Porcel B.M."/>
            <person name="Poulsen N."/>
            <person name="Robison M."/>
            <person name="Rychlewski L."/>
            <person name="Rynearson T.A."/>
            <person name="Schmutz J."/>
            <person name="Shapiro H."/>
            <person name="Siaut M."/>
            <person name="Stanley M."/>
            <person name="Sussman M.R."/>
            <person name="Taylor A.R."/>
            <person name="Vardi A."/>
            <person name="von Dassow P."/>
            <person name="Vyverman W."/>
            <person name="Willis A."/>
            <person name="Wyrwicz L.S."/>
            <person name="Rokhsar D.S."/>
            <person name="Weissenbach J."/>
            <person name="Armbrust E.V."/>
            <person name="Green B.R."/>
            <person name="Van de Peer Y."/>
            <person name="Grigoriev I.V."/>
        </authorList>
    </citation>
    <scope>NUCLEOTIDE SEQUENCE [LARGE SCALE GENOMIC DNA]</scope>
    <source>
        <strain evidence="3 4">CCMP1335</strain>
    </source>
</reference>
<name>B8C2J8_THAPS</name>
<feature type="transmembrane region" description="Helical" evidence="2">
    <location>
        <begin position="534"/>
        <end position="554"/>
    </location>
</feature>
<evidence type="ECO:0000256" key="1">
    <source>
        <dbReference type="SAM" id="MobiDB-lite"/>
    </source>
</evidence>
<keyword evidence="2" id="KW-0812">Transmembrane</keyword>
<organism evidence="3 4">
    <name type="scientific">Thalassiosira pseudonana</name>
    <name type="common">Marine diatom</name>
    <name type="synonym">Cyclotella nana</name>
    <dbReference type="NCBI Taxonomy" id="35128"/>
    <lineage>
        <taxon>Eukaryota</taxon>
        <taxon>Sar</taxon>
        <taxon>Stramenopiles</taxon>
        <taxon>Ochrophyta</taxon>
        <taxon>Bacillariophyta</taxon>
        <taxon>Coscinodiscophyceae</taxon>
        <taxon>Thalassiosirophycidae</taxon>
        <taxon>Thalassiosirales</taxon>
        <taxon>Thalassiosiraceae</taxon>
        <taxon>Thalassiosira</taxon>
    </lineage>
</organism>